<dbReference type="EMBL" id="KZ857612">
    <property type="protein sequence ID" value="RDX39939.1"/>
    <property type="molecule type" value="Genomic_DNA"/>
</dbReference>
<accession>A0A371CI28</accession>
<dbReference type="Proteomes" id="UP000256964">
    <property type="component" value="Unassembled WGS sequence"/>
</dbReference>
<keyword evidence="2" id="KW-1185">Reference proteome</keyword>
<evidence type="ECO:0000313" key="2">
    <source>
        <dbReference type="Proteomes" id="UP000256964"/>
    </source>
</evidence>
<reference evidence="1 2" key="1">
    <citation type="journal article" date="2018" name="Biotechnol. Biofuels">
        <title>Integrative visual omics of the white-rot fungus Polyporus brumalis exposes the biotechnological potential of its oxidative enzymes for delignifying raw plant biomass.</title>
        <authorList>
            <person name="Miyauchi S."/>
            <person name="Rancon A."/>
            <person name="Drula E."/>
            <person name="Hage H."/>
            <person name="Chaduli D."/>
            <person name="Favel A."/>
            <person name="Grisel S."/>
            <person name="Henrissat B."/>
            <person name="Herpoel-Gimbert I."/>
            <person name="Ruiz-Duenas F.J."/>
            <person name="Chevret D."/>
            <person name="Hainaut M."/>
            <person name="Lin J."/>
            <person name="Wang M."/>
            <person name="Pangilinan J."/>
            <person name="Lipzen A."/>
            <person name="Lesage-Meessen L."/>
            <person name="Navarro D."/>
            <person name="Riley R."/>
            <person name="Grigoriev I.V."/>
            <person name="Zhou S."/>
            <person name="Raouche S."/>
            <person name="Rosso M.N."/>
        </authorList>
    </citation>
    <scope>NUCLEOTIDE SEQUENCE [LARGE SCALE GENOMIC DNA]</scope>
    <source>
        <strain evidence="1 2">BRFM 1820</strain>
    </source>
</reference>
<dbReference type="OrthoDB" id="3048541at2759"/>
<gene>
    <name evidence="1" type="ORF">OH76DRAFT_1490717</name>
</gene>
<sequence length="262" mass="28771">MALEERPRYDSSRDATLGMAREDAESCDLAKVTLETLHAAADGLDEGSLTLAKEATVMAIAGYDKEYHVAFPILISGTKKTEDEAGQAHWIAAGIEAWTTSPCGEALYGPLWTVASDGDATRRRALHRLLTSHTLDKKHALYPLLSGLRRLNLRCDSKARTLSIDYKHKFKNFASLLRLPPGLMVLGHHVHHVQLHVLLRDKLGYDTPASTRLFDNKDHQNIPNAVSLLMAVCRLADLPELLGDIGYQNTMASCFLVASSGS</sequence>
<protein>
    <submittedName>
        <fullName evidence="1">Uncharacterized protein</fullName>
    </submittedName>
</protein>
<proteinExistence type="predicted"/>
<name>A0A371CI28_9APHY</name>
<organism evidence="1 2">
    <name type="scientific">Lentinus brumalis</name>
    <dbReference type="NCBI Taxonomy" id="2498619"/>
    <lineage>
        <taxon>Eukaryota</taxon>
        <taxon>Fungi</taxon>
        <taxon>Dikarya</taxon>
        <taxon>Basidiomycota</taxon>
        <taxon>Agaricomycotina</taxon>
        <taxon>Agaricomycetes</taxon>
        <taxon>Polyporales</taxon>
        <taxon>Polyporaceae</taxon>
        <taxon>Lentinus</taxon>
    </lineage>
</organism>
<dbReference type="AlphaFoldDB" id="A0A371CI28"/>
<evidence type="ECO:0000313" key="1">
    <source>
        <dbReference type="EMBL" id="RDX39939.1"/>
    </source>
</evidence>
<dbReference type="STRING" id="139420.A0A371CI28"/>